<dbReference type="InParanoid" id="F2U7B5"/>
<protein>
    <recommendedName>
        <fullName evidence="4">NLE domain-containing protein</fullName>
    </recommendedName>
</protein>
<evidence type="ECO:0000259" key="4">
    <source>
        <dbReference type="Pfam" id="PF08154"/>
    </source>
</evidence>
<evidence type="ECO:0000313" key="5">
    <source>
        <dbReference type="EMBL" id="EGD83332.1"/>
    </source>
</evidence>
<evidence type="ECO:0000313" key="6">
    <source>
        <dbReference type="Proteomes" id="UP000007799"/>
    </source>
</evidence>
<dbReference type="KEGG" id="sre:PTSG_03941"/>
<dbReference type="AlphaFoldDB" id="F2U7B5"/>
<dbReference type="GO" id="GO:0005634">
    <property type="term" value="C:nucleus"/>
    <property type="evidence" value="ECO:0007669"/>
    <property type="project" value="UniProtKB-SubCell"/>
</dbReference>
<dbReference type="OrthoDB" id="10251381at2759"/>
<dbReference type="Pfam" id="PF08154">
    <property type="entry name" value="NLE"/>
    <property type="match status" value="1"/>
</dbReference>
<name>F2U7B5_SALR5</name>
<dbReference type="Proteomes" id="UP000007799">
    <property type="component" value="Unassembled WGS sequence"/>
</dbReference>
<dbReference type="eggNOG" id="KOG0313">
    <property type="taxonomic scope" value="Eukaryota"/>
</dbReference>
<gene>
    <name evidence="5" type="ORF">PTSG_03941</name>
</gene>
<dbReference type="OMA" id="QATASEC"/>
<keyword evidence="3" id="KW-0677">Repeat</keyword>
<evidence type="ECO:0000256" key="1">
    <source>
        <dbReference type="ARBA" id="ARBA00004123"/>
    </source>
</evidence>
<accession>F2U7B5</accession>
<dbReference type="InterPro" id="IPR012972">
    <property type="entry name" value="NLE"/>
</dbReference>
<evidence type="ECO:0000256" key="2">
    <source>
        <dbReference type="ARBA" id="ARBA00022574"/>
    </source>
</evidence>
<dbReference type="GeneID" id="16075417"/>
<sequence>MAARELRISLTTQLSNYEVDAGTLTVPGSATRAQLSKLVNELLDREKPLPFDFIVNEQFLRSTLADVVQEHNLQAEEELSVEYVLALLPPQPQATASECCGL</sequence>
<dbReference type="STRING" id="946362.F2U7B5"/>
<proteinExistence type="predicted"/>
<feature type="domain" description="NLE" evidence="4">
    <location>
        <begin position="7"/>
        <end position="67"/>
    </location>
</feature>
<dbReference type="RefSeq" id="XP_004994836.1">
    <property type="nucleotide sequence ID" value="XM_004994779.1"/>
</dbReference>
<keyword evidence="2" id="KW-0853">WD repeat</keyword>
<dbReference type="EMBL" id="GL832963">
    <property type="protein sequence ID" value="EGD83332.1"/>
    <property type="molecule type" value="Genomic_DNA"/>
</dbReference>
<organism evidence="6">
    <name type="scientific">Salpingoeca rosetta (strain ATCC 50818 / BSB-021)</name>
    <dbReference type="NCBI Taxonomy" id="946362"/>
    <lineage>
        <taxon>Eukaryota</taxon>
        <taxon>Choanoflagellata</taxon>
        <taxon>Craspedida</taxon>
        <taxon>Salpingoecidae</taxon>
        <taxon>Salpingoeca</taxon>
    </lineage>
</organism>
<reference evidence="5" key="1">
    <citation type="submission" date="2009-08" db="EMBL/GenBank/DDBJ databases">
        <title>Annotation of Salpingoeca rosetta.</title>
        <authorList>
            <consortium name="The Broad Institute Genome Sequencing Platform"/>
            <person name="Russ C."/>
            <person name="Cuomo C."/>
            <person name="Burger G."/>
            <person name="Gray M.W."/>
            <person name="Holland P.W.H."/>
            <person name="King N."/>
            <person name="Lang F.B.F."/>
            <person name="Roger A.J."/>
            <person name="Ruiz-Trillo I."/>
            <person name="Young S.K."/>
            <person name="Zeng Q."/>
            <person name="Gargeya S."/>
            <person name="Alvarado L."/>
            <person name="Berlin A."/>
            <person name="Chapman S.B."/>
            <person name="Chen Z."/>
            <person name="Freedman E."/>
            <person name="Gellesch M."/>
            <person name="Goldberg J."/>
            <person name="Griggs A."/>
            <person name="Gujja S."/>
            <person name="Heilman E."/>
            <person name="Heiman D."/>
            <person name="Howarth C."/>
            <person name="Mehta T."/>
            <person name="Neiman D."/>
            <person name="Pearson M."/>
            <person name="Roberts A."/>
            <person name="Saif S."/>
            <person name="Shea T."/>
            <person name="Shenoy N."/>
            <person name="Sisk P."/>
            <person name="Stolte C."/>
            <person name="Sykes S."/>
            <person name="White J."/>
            <person name="Yandava C."/>
            <person name="Haas B."/>
            <person name="Nusbaum C."/>
            <person name="Birren B."/>
        </authorList>
    </citation>
    <scope>NUCLEOTIDE SEQUENCE [LARGE SCALE GENOMIC DNA]</scope>
    <source>
        <strain evidence="5">ATCC 50818</strain>
    </source>
</reference>
<keyword evidence="6" id="KW-1185">Reference proteome</keyword>
<evidence type="ECO:0000256" key="3">
    <source>
        <dbReference type="ARBA" id="ARBA00022737"/>
    </source>
</evidence>
<comment type="subcellular location">
    <subcellularLocation>
        <location evidence="1">Nucleus</location>
    </subcellularLocation>
</comment>